<protein>
    <recommendedName>
        <fullName evidence="4">Toxin CdiA</fullName>
    </recommendedName>
</protein>
<name>A0ABX9WWM4_9GAMM</name>
<gene>
    <name evidence="2" type="ORF">EFS38_05110</name>
</gene>
<dbReference type="CDD" id="cd20723">
    <property type="entry name" value="CdiA-CT_Ec-like"/>
    <property type="match status" value="1"/>
</dbReference>
<organism evidence="2 3">
    <name type="scientific">Dickeya undicola</name>
    <dbReference type="NCBI Taxonomy" id="1577887"/>
    <lineage>
        <taxon>Bacteria</taxon>
        <taxon>Pseudomonadati</taxon>
        <taxon>Pseudomonadota</taxon>
        <taxon>Gammaproteobacteria</taxon>
        <taxon>Enterobacterales</taxon>
        <taxon>Pectobacteriaceae</taxon>
        <taxon>Dickeya</taxon>
    </lineage>
</organism>
<evidence type="ECO:0000313" key="2">
    <source>
        <dbReference type="EMBL" id="RNM25843.1"/>
    </source>
</evidence>
<feature type="region of interest" description="Disordered" evidence="1">
    <location>
        <begin position="31"/>
        <end position="52"/>
    </location>
</feature>
<accession>A0ABX9WWM4</accession>
<sequence length="320" mass="34570">MAVENNFLSSSDITTFLDKYAKAKTEEEKEKLREELKQKDAEQQAQAQATGISVNDQKAELEKLKVLMASPDCSAECRSLAAYSISQLEPVANDTQLHKDNLAKAGLAAVIFGITDGISSGTGKAKSQEVSATAKAEKSALDDILQGESQAAKNTTTNNFEVKQLPDANGKNHITAVKGDATIPVDKIELYMRGKASGDLESLQKEYNLLKDAKISSQKEFAKDPSNAVKLKQLSDQIHNIERSRDMDRVLNNAGISNTSANNNMIMDRLLDSAQSATPSSRQTSVVVSGPNGSVRVYATWTILPDGTKRLSTVNTGAFK</sequence>
<keyword evidence="3" id="KW-1185">Reference proteome</keyword>
<evidence type="ECO:0000256" key="1">
    <source>
        <dbReference type="SAM" id="MobiDB-lite"/>
    </source>
</evidence>
<dbReference type="Proteomes" id="UP000271870">
    <property type="component" value="Unassembled WGS sequence"/>
</dbReference>
<reference evidence="2 3" key="1">
    <citation type="submission" date="2018-11" db="EMBL/GenBank/DDBJ databases">
        <title>Characterization of surface water Dickeya isolates.</title>
        <authorList>
            <person name="Van Gijsegem F."/>
            <person name="Pedron J."/>
        </authorList>
    </citation>
    <scope>NUCLEOTIDE SEQUENCE [LARGE SCALE GENOMIC DNA]</scope>
    <source>
        <strain evidence="2 3">FVG10-MFV-A16</strain>
    </source>
</reference>
<evidence type="ECO:0008006" key="4">
    <source>
        <dbReference type="Google" id="ProtNLM"/>
    </source>
</evidence>
<proteinExistence type="predicted"/>
<evidence type="ECO:0000313" key="3">
    <source>
        <dbReference type="Proteomes" id="UP000271870"/>
    </source>
</evidence>
<feature type="compositionally biased region" description="Basic and acidic residues" evidence="1">
    <location>
        <begin position="31"/>
        <end position="42"/>
    </location>
</feature>
<comment type="caution">
    <text evidence="2">The sequence shown here is derived from an EMBL/GenBank/DDBJ whole genome shotgun (WGS) entry which is preliminary data.</text>
</comment>
<dbReference type="EMBL" id="RJLS01000003">
    <property type="protein sequence ID" value="RNM25843.1"/>
    <property type="molecule type" value="Genomic_DNA"/>
</dbReference>